<evidence type="ECO:0000313" key="5">
    <source>
        <dbReference type="EMBL" id="GIG75432.1"/>
    </source>
</evidence>
<dbReference type="SUPFAM" id="SSF53187">
    <property type="entry name" value="Zn-dependent exopeptidases"/>
    <property type="match status" value="1"/>
</dbReference>
<feature type="active site" evidence="3">
    <location>
        <position position="68"/>
    </location>
</feature>
<dbReference type="GO" id="GO:0004180">
    <property type="term" value="F:carboxypeptidase activity"/>
    <property type="evidence" value="ECO:0007669"/>
    <property type="project" value="UniProtKB-KW"/>
</dbReference>
<reference evidence="5" key="1">
    <citation type="submission" date="2021-01" db="EMBL/GenBank/DDBJ databases">
        <title>Whole genome shotgun sequence of Planosporangium flavigriseum NBRC 105377.</title>
        <authorList>
            <person name="Komaki H."/>
            <person name="Tamura T."/>
        </authorList>
    </citation>
    <scope>NUCLEOTIDE SEQUENCE</scope>
    <source>
        <strain evidence="5">NBRC 105377</strain>
    </source>
</reference>
<keyword evidence="5" id="KW-0121">Carboxypeptidase</keyword>
<dbReference type="InterPro" id="IPR050072">
    <property type="entry name" value="Peptidase_M20A"/>
</dbReference>
<keyword evidence="5" id="KW-0645">Protease</keyword>
<dbReference type="Gene3D" id="3.30.70.360">
    <property type="match status" value="1"/>
</dbReference>
<feature type="domain" description="Peptidase M20 dimerisation" evidence="4">
    <location>
        <begin position="158"/>
        <end position="249"/>
    </location>
</feature>
<organism evidence="5 6">
    <name type="scientific">Planosporangium flavigriseum</name>
    <dbReference type="NCBI Taxonomy" id="373681"/>
    <lineage>
        <taxon>Bacteria</taxon>
        <taxon>Bacillati</taxon>
        <taxon>Actinomycetota</taxon>
        <taxon>Actinomycetes</taxon>
        <taxon>Micromonosporales</taxon>
        <taxon>Micromonosporaceae</taxon>
        <taxon>Planosporangium</taxon>
    </lineage>
</organism>
<dbReference type="InterPro" id="IPR011650">
    <property type="entry name" value="Peptidase_M20_dimer"/>
</dbReference>
<dbReference type="Proteomes" id="UP000653674">
    <property type="component" value="Unassembled WGS sequence"/>
</dbReference>
<evidence type="ECO:0000256" key="1">
    <source>
        <dbReference type="ARBA" id="ARBA00022723"/>
    </source>
</evidence>
<evidence type="ECO:0000256" key="3">
    <source>
        <dbReference type="PIRSR" id="PIRSR037238-1"/>
    </source>
</evidence>
<protein>
    <submittedName>
        <fullName evidence="5">Glutamate carboxypeptidase</fullName>
    </submittedName>
</protein>
<keyword evidence="2" id="KW-0378">Hydrolase</keyword>
<feature type="active site" description="Proton acceptor" evidence="3">
    <location>
        <position position="124"/>
    </location>
</feature>
<evidence type="ECO:0000259" key="4">
    <source>
        <dbReference type="Pfam" id="PF07687"/>
    </source>
</evidence>
<evidence type="ECO:0000313" key="6">
    <source>
        <dbReference type="Proteomes" id="UP000653674"/>
    </source>
</evidence>
<dbReference type="InterPro" id="IPR036264">
    <property type="entry name" value="Bact_exopeptidase_dim_dom"/>
</dbReference>
<dbReference type="InterPro" id="IPR002933">
    <property type="entry name" value="Peptidase_M20"/>
</dbReference>
<gene>
    <name evidence="5" type="ORF">Pfl04_38360</name>
</gene>
<dbReference type="GO" id="GO:0046872">
    <property type="term" value="F:metal ion binding"/>
    <property type="evidence" value="ECO:0007669"/>
    <property type="project" value="UniProtKB-KW"/>
</dbReference>
<evidence type="ECO:0000256" key="2">
    <source>
        <dbReference type="ARBA" id="ARBA00022801"/>
    </source>
</evidence>
<dbReference type="PANTHER" id="PTHR43808:SF9">
    <property type="entry name" value="BLL0789 PROTEIN"/>
    <property type="match status" value="1"/>
</dbReference>
<dbReference type="PANTHER" id="PTHR43808">
    <property type="entry name" value="ACETYLORNITHINE DEACETYLASE"/>
    <property type="match status" value="1"/>
</dbReference>
<proteinExistence type="predicted"/>
<dbReference type="SUPFAM" id="SSF55031">
    <property type="entry name" value="Bacterial exopeptidase dimerisation domain"/>
    <property type="match status" value="1"/>
</dbReference>
<dbReference type="Gene3D" id="3.40.630.10">
    <property type="entry name" value="Zn peptidases"/>
    <property type="match status" value="1"/>
</dbReference>
<name>A0A8J3LMG0_9ACTN</name>
<keyword evidence="6" id="KW-1185">Reference proteome</keyword>
<comment type="caution">
    <text evidence="5">The sequence shown here is derived from an EMBL/GenBank/DDBJ whole genome shotgun (WGS) entry which is preliminary data.</text>
</comment>
<dbReference type="InterPro" id="IPR017150">
    <property type="entry name" value="Pept_M20_glutamate_carboxypep"/>
</dbReference>
<dbReference type="PIRSF" id="PIRSF037238">
    <property type="entry name" value="Carboxypeptidase_G2"/>
    <property type="match status" value="1"/>
</dbReference>
<dbReference type="Pfam" id="PF01546">
    <property type="entry name" value="Peptidase_M20"/>
    <property type="match status" value="1"/>
</dbReference>
<dbReference type="AlphaFoldDB" id="A0A8J3LMG0"/>
<accession>A0A8J3LMG0</accession>
<dbReference type="Pfam" id="PF07687">
    <property type="entry name" value="M20_dimer"/>
    <property type="match status" value="1"/>
</dbReference>
<keyword evidence="1" id="KW-0479">Metal-binding</keyword>
<sequence>MVGVLEDLVMTETPSNDGTLIKAGIGMTAALVRRLLGETAETVEVDGRPHLRLRGGSANPVLVLCHLDTVWPAGTTRRWPFHVADGRASGPGVFDMKAGLVQALYALRSVGCADRVTLLITSDEEIGSPSSRALIEEEARGCRAALVFEPSANGALKTARKGTSMYRLLVEGRAAHAGLEPQRGVNALVELAHQVQALAALGDASVGTSVTPTTASAGTTMNTVPASALVDVDVRAWTAEEQSRVHEALSRLRPVLPGAALHLTGGVNRPPLESEQSATLADLADRCAQRLGLPPLGRAEVGGASDGNFTAALGVPTLDGLGAVGGNAHAEGEYVDTRLLGERAELICAVLEELTADDWGAE</sequence>
<dbReference type="CDD" id="cd03885">
    <property type="entry name" value="M20_CPDG2"/>
    <property type="match status" value="1"/>
</dbReference>
<dbReference type="EMBL" id="BONU01000031">
    <property type="protein sequence ID" value="GIG75432.1"/>
    <property type="molecule type" value="Genomic_DNA"/>
</dbReference>